<gene>
    <name evidence="1" type="ORF">GMARGA_LOCUS38897</name>
</gene>
<dbReference type="EMBL" id="CAJVQB010089695">
    <property type="protein sequence ID" value="CAG8847881.1"/>
    <property type="molecule type" value="Genomic_DNA"/>
</dbReference>
<sequence>QLVGSTHRQPVSQLIGLIYRLAIGMLSGSSLFSSNTICESDILFQIEDDIQLGKVESSF</sequence>
<evidence type="ECO:0000313" key="1">
    <source>
        <dbReference type="EMBL" id="CAG8847881.1"/>
    </source>
</evidence>
<accession>A0ABN7X6C8</accession>
<reference evidence="1 2" key="1">
    <citation type="submission" date="2021-06" db="EMBL/GenBank/DDBJ databases">
        <authorList>
            <person name="Kallberg Y."/>
            <person name="Tangrot J."/>
            <person name="Rosling A."/>
        </authorList>
    </citation>
    <scope>NUCLEOTIDE SEQUENCE [LARGE SCALE GENOMIC DNA]</scope>
    <source>
        <strain evidence="1 2">120-4 pot B 10/14</strain>
    </source>
</reference>
<keyword evidence="2" id="KW-1185">Reference proteome</keyword>
<protein>
    <submittedName>
        <fullName evidence="1">45849_t:CDS:1</fullName>
    </submittedName>
</protein>
<feature type="non-terminal residue" evidence="1">
    <location>
        <position position="1"/>
    </location>
</feature>
<organism evidence="1 2">
    <name type="scientific">Gigaspora margarita</name>
    <dbReference type="NCBI Taxonomy" id="4874"/>
    <lineage>
        <taxon>Eukaryota</taxon>
        <taxon>Fungi</taxon>
        <taxon>Fungi incertae sedis</taxon>
        <taxon>Mucoromycota</taxon>
        <taxon>Glomeromycotina</taxon>
        <taxon>Glomeromycetes</taxon>
        <taxon>Diversisporales</taxon>
        <taxon>Gigasporaceae</taxon>
        <taxon>Gigaspora</taxon>
    </lineage>
</organism>
<comment type="caution">
    <text evidence="1">The sequence shown here is derived from an EMBL/GenBank/DDBJ whole genome shotgun (WGS) entry which is preliminary data.</text>
</comment>
<evidence type="ECO:0000313" key="2">
    <source>
        <dbReference type="Proteomes" id="UP000789901"/>
    </source>
</evidence>
<feature type="non-terminal residue" evidence="1">
    <location>
        <position position="59"/>
    </location>
</feature>
<dbReference type="Proteomes" id="UP000789901">
    <property type="component" value="Unassembled WGS sequence"/>
</dbReference>
<name>A0ABN7X6C8_GIGMA</name>
<proteinExistence type="predicted"/>